<dbReference type="PANTHER" id="PTHR23382">
    <property type="entry name" value="MALATE DEHYDROGENASE"/>
    <property type="match status" value="1"/>
</dbReference>
<dbReference type="Proteomes" id="UP000887562">
    <property type="component" value="Unplaced"/>
</dbReference>
<keyword evidence="6" id="KW-0963">Cytoplasm</keyword>
<protein>
    <recommendedName>
        <fullName evidence="5">Malate dehydrogenase, cytoplasmic</fullName>
        <ecNumber evidence="4">1.1.1.37</ecNumber>
    </recommendedName>
</protein>
<dbReference type="InterPro" id="IPR001236">
    <property type="entry name" value="Lactate/malate_DH_N"/>
</dbReference>
<evidence type="ECO:0000259" key="11">
    <source>
        <dbReference type="Pfam" id="PF00056"/>
    </source>
</evidence>
<dbReference type="FunFam" id="3.40.50.720:FF:000010">
    <property type="entry name" value="Malate dehydrogenase"/>
    <property type="match status" value="1"/>
</dbReference>
<evidence type="ECO:0000313" key="14">
    <source>
        <dbReference type="WBParaSite" id="maker-E.canG7_contigs_2999-snap-gene-0.29-mRNA-1"/>
    </source>
</evidence>
<keyword evidence="9" id="KW-0520">NAD</keyword>
<dbReference type="InterPro" id="IPR015955">
    <property type="entry name" value="Lactate_DH/Glyco_Ohase_4_C"/>
</dbReference>
<dbReference type="CDD" id="cd01336">
    <property type="entry name" value="MDH_cytoplasmic_cytosolic"/>
    <property type="match status" value="1"/>
</dbReference>
<dbReference type="NCBIfam" id="TIGR01758">
    <property type="entry name" value="MDH_euk_cyt"/>
    <property type="match status" value="1"/>
</dbReference>
<comment type="subunit">
    <text evidence="3">Homodimer.</text>
</comment>
<dbReference type="NCBIfam" id="TIGR01759">
    <property type="entry name" value="MalateDH-SF1"/>
    <property type="match status" value="1"/>
</dbReference>
<evidence type="ECO:0000256" key="4">
    <source>
        <dbReference type="ARBA" id="ARBA00012995"/>
    </source>
</evidence>
<dbReference type="WBParaSite" id="maker-E.canG7_contigs_2999-snap-gene-0.29-mRNA-1">
    <property type="protein sequence ID" value="maker-E.canG7_contigs_2999-snap-gene-0.29-mRNA-1"/>
    <property type="gene ID" value="EcG7_04628"/>
</dbReference>
<dbReference type="Pfam" id="PF00056">
    <property type="entry name" value="Ldh_1_N"/>
    <property type="match status" value="1"/>
</dbReference>
<reference evidence="14" key="1">
    <citation type="submission" date="2022-11" db="UniProtKB">
        <authorList>
            <consortium name="WormBaseParasite"/>
        </authorList>
    </citation>
    <scope>IDENTIFICATION</scope>
</reference>
<accession>A0A915EYB1</accession>
<evidence type="ECO:0000259" key="12">
    <source>
        <dbReference type="Pfam" id="PF02866"/>
    </source>
</evidence>
<dbReference type="InterPro" id="IPR011274">
    <property type="entry name" value="Malate_DH_NAD-dep_euk"/>
</dbReference>
<comment type="similarity">
    <text evidence="2">Belongs to the LDH/MDH superfamily. MDH type 2 family.</text>
</comment>
<dbReference type="InterPro" id="IPR036291">
    <property type="entry name" value="NAD(P)-bd_dom_sf"/>
</dbReference>
<evidence type="ECO:0000256" key="5">
    <source>
        <dbReference type="ARBA" id="ARBA00019899"/>
    </source>
</evidence>
<comment type="catalytic activity">
    <reaction evidence="10">
        <text>(S)-malate + NAD(+) = oxaloacetate + NADH + H(+)</text>
        <dbReference type="Rhea" id="RHEA:21432"/>
        <dbReference type="ChEBI" id="CHEBI:15378"/>
        <dbReference type="ChEBI" id="CHEBI:15589"/>
        <dbReference type="ChEBI" id="CHEBI:16452"/>
        <dbReference type="ChEBI" id="CHEBI:57540"/>
        <dbReference type="ChEBI" id="CHEBI:57945"/>
        <dbReference type="EC" id="1.1.1.37"/>
    </reaction>
</comment>
<dbReference type="GO" id="GO:0005737">
    <property type="term" value="C:cytoplasm"/>
    <property type="evidence" value="ECO:0007669"/>
    <property type="project" value="UniProtKB-SubCell"/>
</dbReference>
<dbReference type="SUPFAM" id="SSF51735">
    <property type="entry name" value="NAD(P)-binding Rossmann-fold domains"/>
    <property type="match status" value="1"/>
</dbReference>
<keyword evidence="7" id="KW-0816">Tricarboxylic acid cycle</keyword>
<evidence type="ECO:0000256" key="2">
    <source>
        <dbReference type="ARBA" id="ARBA00009613"/>
    </source>
</evidence>
<keyword evidence="13" id="KW-1185">Reference proteome</keyword>
<dbReference type="NCBIfam" id="NF003916">
    <property type="entry name" value="PRK05442.1"/>
    <property type="match status" value="1"/>
</dbReference>
<evidence type="ECO:0000256" key="1">
    <source>
        <dbReference type="ARBA" id="ARBA00004496"/>
    </source>
</evidence>
<dbReference type="EC" id="1.1.1.37" evidence="4"/>
<dbReference type="InterPro" id="IPR010945">
    <property type="entry name" value="Malate_DH_type2"/>
</dbReference>
<evidence type="ECO:0000256" key="9">
    <source>
        <dbReference type="ARBA" id="ARBA00023027"/>
    </source>
</evidence>
<dbReference type="Gene3D" id="3.40.50.720">
    <property type="entry name" value="NAD(P)-binding Rossmann-like Domain"/>
    <property type="match status" value="1"/>
</dbReference>
<dbReference type="GO" id="GO:0030060">
    <property type="term" value="F:L-malate dehydrogenase (NAD+) activity"/>
    <property type="evidence" value="ECO:0007669"/>
    <property type="project" value="UniProtKB-EC"/>
</dbReference>
<organism evidence="13 14">
    <name type="scientific">Echinococcus canadensis</name>
    <dbReference type="NCBI Taxonomy" id="519352"/>
    <lineage>
        <taxon>Eukaryota</taxon>
        <taxon>Metazoa</taxon>
        <taxon>Spiralia</taxon>
        <taxon>Lophotrochozoa</taxon>
        <taxon>Platyhelminthes</taxon>
        <taxon>Cestoda</taxon>
        <taxon>Eucestoda</taxon>
        <taxon>Cyclophyllidea</taxon>
        <taxon>Taeniidae</taxon>
        <taxon>Echinococcus</taxon>
        <taxon>Echinococcus canadensis group</taxon>
    </lineage>
</organism>
<sequence>MIDGADVVRGEILLLQADDLIIPPSICRSICPSQNFPIVHHYTGDYNKLFGSRGENLYLASHVGWSGRVHPLALTIPSSHSFVPGLSVRCGGLNAKPGPLRVLITGAAGQIAYNLSNMVANGNLFGKDQQIILHLLDIPEAKTVLDGVVMELQDCAFTVLAGIVPTHCLKEAFTDIDVALMVGAMPRKQGMERRDLLSSNVKIFKEQGEALDKYAKKTVKVLVVGNPANTNCLIMSKYAPSIPKENFTALSRLDHNRAIYQVAAKAGVPNTCVKNVCVWGNHSNKQFPDLSHAVVTKDGKQHPAKELINDEKWVKEVFTPCVQNRGAAVIGLRKLSSAASAAKAIVDQMRDWWFGTKEGEWVSMSVYSTGDHYGAPKDIYFSFPVTIKDGHYKVVDGLSMDEWSRSLFKLSADELVDEREVALASFK</sequence>
<evidence type="ECO:0000256" key="8">
    <source>
        <dbReference type="ARBA" id="ARBA00023002"/>
    </source>
</evidence>
<evidence type="ECO:0000256" key="7">
    <source>
        <dbReference type="ARBA" id="ARBA00022532"/>
    </source>
</evidence>
<evidence type="ECO:0000256" key="3">
    <source>
        <dbReference type="ARBA" id="ARBA00011738"/>
    </source>
</evidence>
<evidence type="ECO:0000256" key="10">
    <source>
        <dbReference type="ARBA" id="ARBA00048313"/>
    </source>
</evidence>
<keyword evidence="8" id="KW-0560">Oxidoreductase</keyword>
<evidence type="ECO:0000313" key="13">
    <source>
        <dbReference type="Proteomes" id="UP000887562"/>
    </source>
</evidence>
<dbReference type="GO" id="GO:0006099">
    <property type="term" value="P:tricarboxylic acid cycle"/>
    <property type="evidence" value="ECO:0007669"/>
    <property type="project" value="UniProtKB-KW"/>
</dbReference>
<dbReference type="InterPro" id="IPR022383">
    <property type="entry name" value="Lactate/malate_DH_C"/>
</dbReference>
<comment type="subcellular location">
    <subcellularLocation>
        <location evidence="1">Cytoplasm</location>
    </subcellularLocation>
</comment>
<proteinExistence type="inferred from homology"/>
<feature type="domain" description="Lactate/malate dehydrogenase C-terminal" evidence="12">
    <location>
        <begin position="252"/>
        <end position="420"/>
    </location>
</feature>
<dbReference type="Gene3D" id="3.90.110.10">
    <property type="entry name" value="Lactate dehydrogenase/glycoside hydrolase, family 4, C-terminal"/>
    <property type="match status" value="1"/>
</dbReference>
<dbReference type="SUPFAM" id="SSF56327">
    <property type="entry name" value="LDH C-terminal domain-like"/>
    <property type="match status" value="1"/>
</dbReference>
<dbReference type="Pfam" id="PF02866">
    <property type="entry name" value="Ldh_1_C"/>
    <property type="match status" value="1"/>
</dbReference>
<dbReference type="AlphaFoldDB" id="A0A915EYB1"/>
<name>A0A915EYB1_9CEST</name>
<feature type="domain" description="Lactate/malate dehydrogenase N-terminal" evidence="11">
    <location>
        <begin position="101"/>
        <end position="247"/>
    </location>
</feature>
<dbReference type="GO" id="GO:0006108">
    <property type="term" value="P:malate metabolic process"/>
    <property type="evidence" value="ECO:0007669"/>
    <property type="project" value="InterPro"/>
</dbReference>
<evidence type="ECO:0000256" key="6">
    <source>
        <dbReference type="ARBA" id="ARBA00022490"/>
    </source>
</evidence>
<dbReference type="FunFam" id="3.90.110.10:FF:000014">
    <property type="entry name" value="Malate dehydrogenase"/>
    <property type="match status" value="1"/>
</dbReference>